<dbReference type="Proteomes" id="UP001523216">
    <property type="component" value="Unassembled WGS sequence"/>
</dbReference>
<sequence>MTDTLTRRALPSPQGTHWAPHGRSLRSAKAAERAAAVRPMPGVHAGQD</sequence>
<comment type="caution">
    <text evidence="2">The sequence shown here is derived from an EMBL/GenBank/DDBJ whole genome shotgun (WGS) entry which is preliminary data.</text>
</comment>
<reference evidence="2 3" key="1">
    <citation type="submission" date="2022-06" db="EMBL/GenBank/DDBJ databases">
        <title>Actinoplanes abujensis sp. nov., isolated from Nigerian arid soil.</title>
        <authorList>
            <person name="Ding P."/>
        </authorList>
    </citation>
    <scope>NUCLEOTIDE SEQUENCE [LARGE SCALE GENOMIC DNA]</scope>
    <source>
        <strain evidence="3">TRM88002</strain>
    </source>
</reference>
<protein>
    <submittedName>
        <fullName evidence="2">Uncharacterized protein</fullName>
    </submittedName>
</protein>
<dbReference type="EMBL" id="JAMQOL010000013">
    <property type="protein sequence ID" value="MCM4078085.1"/>
    <property type="molecule type" value="Genomic_DNA"/>
</dbReference>
<proteinExistence type="predicted"/>
<evidence type="ECO:0000256" key="1">
    <source>
        <dbReference type="SAM" id="MobiDB-lite"/>
    </source>
</evidence>
<accession>A0ABT0XWB7</accession>
<feature type="region of interest" description="Disordered" evidence="1">
    <location>
        <begin position="1"/>
        <end position="48"/>
    </location>
</feature>
<name>A0ABT0XWB7_9ACTN</name>
<feature type="compositionally biased region" description="Low complexity" evidence="1">
    <location>
        <begin position="25"/>
        <end position="38"/>
    </location>
</feature>
<keyword evidence="3" id="KW-1185">Reference proteome</keyword>
<evidence type="ECO:0000313" key="3">
    <source>
        <dbReference type="Proteomes" id="UP001523216"/>
    </source>
</evidence>
<evidence type="ECO:0000313" key="2">
    <source>
        <dbReference type="EMBL" id="MCM4078085.1"/>
    </source>
</evidence>
<gene>
    <name evidence="2" type="ORF">LXN57_10950</name>
</gene>
<organism evidence="2 3">
    <name type="scientific">Paractinoplanes hotanensis</name>
    <dbReference type="NCBI Taxonomy" id="2906497"/>
    <lineage>
        <taxon>Bacteria</taxon>
        <taxon>Bacillati</taxon>
        <taxon>Actinomycetota</taxon>
        <taxon>Actinomycetes</taxon>
        <taxon>Micromonosporales</taxon>
        <taxon>Micromonosporaceae</taxon>
        <taxon>Paractinoplanes</taxon>
    </lineage>
</organism>